<dbReference type="InterPro" id="IPR018270">
    <property type="entry name" value="C_nuclsd_transpt_met_bac"/>
</dbReference>
<feature type="domain" description="Concentrative nucleoside transporter N-terminal" evidence="8">
    <location>
        <begin position="8"/>
        <end position="81"/>
    </location>
</feature>
<dbReference type="Pfam" id="PF01773">
    <property type="entry name" value="Nucleos_tra2_N"/>
    <property type="match status" value="1"/>
</dbReference>
<comment type="similarity">
    <text evidence="2 7">Belongs to the concentrative nucleoside transporter (CNT) (TC 2.A.41) family.</text>
</comment>
<sequence>MQIIYSLAGIFAILACAFALSESRKNINWRTVLGAFALQAGFAALVLYFPLGQSLLGSISNGVSGILAFADEGIGFVFGELATGSFIFAIRVLPLIIFLSAIISLLYYLGIMQKLILVIGGAIARALGTSKVESLAATSNIFLSMSEASLIVRPFLAKMTRSELFAVIVGGMASVAGSVLGGYAALGVELKYLIAASFMAAPGGLLMAKMMVPEREASAAQDEIELEKSTDSNIIDALASGAMNGVRVAVAVGTMLIAFVSVIAMVNAGFEMVGELVGVQNLTLQTIFGYLFAPLALFAGIPMDEVFAAAALIGQKTVLNEFVAFLDFVAVKETLSAHSQIIITFALCGFANIGSIAIQLGSIGAMAPERRHDVAKLGVRAVTAATLANMMSAALAGLFIAL</sequence>
<feature type="transmembrane region" description="Helical" evidence="7">
    <location>
        <begin position="164"/>
        <end position="186"/>
    </location>
</feature>
<dbReference type="GO" id="GO:0015293">
    <property type="term" value="F:symporter activity"/>
    <property type="evidence" value="ECO:0007669"/>
    <property type="project" value="TreeGrafter"/>
</dbReference>
<evidence type="ECO:0000256" key="3">
    <source>
        <dbReference type="ARBA" id="ARBA00022475"/>
    </source>
</evidence>
<feature type="transmembrane region" description="Helical" evidence="7">
    <location>
        <begin position="88"/>
        <end position="109"/>
    </location>
</feature>
<dbReference type="PANTHER" id="PTHR10590:SF4">
    <property type="entry name" value="SOLUTE CARRIER FAMILY 28 MEMBER 3"/>
    <property type="match status" value="1"/>
</dbReference>
<evidence type="ECO:0000313" key="14">
    <source>
        <dbReference type="Proteomes" id="UP000278792"/>
    </source>
</evidence>
<dbReference type="InterPro" id="IPR008276">
    <property type="entry name" value="C_nuclsd_transpt"/>
</dbReference>
<dbReference type="EMBL" id="MJMI01000098">
    <property type="protein sequence ID" value="OLQ90786.1"/>
    <property type="molecule type" value="Genomic_DNA"/>
</dbReference>
<dbReference type="Proteomes" id="UP000186206">
    <property type="component" value="Unassembled WGS sequence"/>
</dbReference>
<feature type="domain" description="Concentrative nucleoside transporter C-terminal" evidence="9">
    <location>
        <begin position="192"/>
        <end position="397"/>
    </location>
</feature>
<evidence type="ECO:0000256" key="6">
    <source>
        <dbReference type="ARBA" id="ARBA00023136"/>
    </source>
</evidence>
<evidence type="ECO:0000313" key="13">
    <source>
        <dbReference type="Proteomes" id="UP000186206"/>
    </source>
</evidence>
<keyword evidence="3" id="KW-1003">Cell membrane</keyword>
<dbReference type="NCBIfam" id="TIGR00804">
    <property type="entry name" value="nupC"/>
    <property type="match status" value="1"/>
</dbReference>
<feature type="transmembrane region" description="Helical" evidence="7">
    <location>
        <begin position="282"/>
        <end position="299"/>
    </location>
</feature>
<dbReference type="AlphaFoldDB" id="A0A3N3E121"/>
<protein>
    <recommendedName>
        <fullName evidence="7">Nucleoside permease</fullName>
    </recommendedName>
</protein>
<evidence type="ECO:0000313" key="11">
    <source>
        <dbReference type="EMBL" id="OLQ90786.1"/>
    </source>
</evidence>
<feature type="transmembrane region" description="Helical" evidence="7">
    <location>
        <begin position="377"/>
        <end position="401"/>
    </location>
</feature>
<reference evidence="11 13" key="1">
    <citation type="submission" date="2016-09" db="EMBL/GenBank/DDBJ databases">
        <title>Genomic Taxonomy of the Vibrionaceae.</title>
        <authorList>
            <person name="Gonzalez-Castillo A."/>
            <person name="Gomez-Gil B."/>
            <person name="Enciso-Ibarra K."/>
        </authorList>
    </citation>
    <scope>NUCLEOTIDE SEQUENCE [LARGE SCALE GENOMIC DNA]</scope>
    <source>
        <strain evidence="11 13">CAIM 1731</strain>
    </source>
</reference>
<gene>
    <name evidence="11" type="ORF">BIY21_01890</name>
    <name evidence="12" type="ORF">EGH82_09500</name>
</gene>
<evidence type="ECO:0000313" key="12">
    <source>
        <dbReference type="EMBL" id="ROV60376.1"/>
    </source>
</evidence>
<keyword evidence="7" id="KW-0813">Transport</keyword>
<dbReference type="RefSeq" id="WP_075649868.1">
    <property type="nucleotide sequence ID" value="NZ_AP019657.1"/>
</dbReference>
<feature type="transmembrane region" description="Helical" evidence="7">
    <location>
        <begin position="33"/>
        <end position="51"/>
    </location>
</feature>
<comment type="caution">
    <text evidence="12">The sequence shown here is derived from an EMBL/GenBank/DDBJ whole genome shotgun (WGS) entry which is preliminary data.</text>
</comment>
<comment type="caution">
    <text evidence="7">Lacks conserved residue(s) required for the propagation of feature annotation.</text>
</comment>
<name>A0A3N3E121_9VIBR</name>
<evidence type="ECO:0000259" key="8">
    <source>
        <dbReference type="Pfam" id="PF01773"/>
    </source>
</evidence>
<feature type="transmembrane region" description="Helical" evidence="7">
    <location>
        <begin position="248"/>
        <end position="270"/>
    </location>
</feature>
<dbReference type="EMBL" id="RKIK01000022">
    <property type="protein sequence ID" value="ROV60376.1"/>
    <property type="molecule type" value="Genomic_DNA"/>
</dbReference>
<keyword evidence="5 7" id="KW-1133">Transmembrane helix</keyword>
<feature type="transmembrane region" description="Helical" evidence="7">
    <location>
        <begin position="341"/>
        <end position="365"/>
    </location>
</feature>
<feature type="domain" description="Nucleoside transporter/FeoB GTPase Gate" evidence="10">
    <location>
        <begin position="89"/>
        <end position="186"/>
    </location>
</feature>
<dbReference type="InterPro" id="IPR011657">
    <property type="entry name" value="CNT_C_dom"/>
</dbReference>
<keyword evidence="13" id="KW-1185">Reference proteome</keyword>
<evidence type="ECO:0000256" key="2">
    <source>
        <dbReference type="ARBA" id="ARBA00009033"/>
    </source>
</evidence>
<evidence type="ECO:0000259" key="9">
    <source>
        <dbReference type="Pfam" id="PF07662"/>
    </source>
</evidence>
<dbReference type="InterPro" id="IPR002668">
    <property type="entry name" value="CNT_N_dom"/>
</dbReference>
<evidence type="ECO:0000256" key="5">
    <source>
        <dbReference type="ARBA" id="ARBA00022989"/>
    </source>
</evidence>
<evidence type="ECO:0000256" key="1">
    <source>
        <dbReference type="ARBA" id="ARBA00004651"/>
    </source>
</evidence>
<proteinExistence type="inferred from homology"/>
<evidence type="ECO:0000256" key="4">
    <source>
        <dbReference type="ARBA" id="ARBA00022692"/>
    </source>
</evidence>
<dbReference type="GO" id="GO:0005337">
    <property type="term" value="F:nucleoside transmembrane transporter activity"/>
    <property type="evidence" value="ECO:0007669"/>
    <property type="project" value="InterPro"/>
</dbReference>
<organism evidence="12 14">
    <name type="scientific">Vibrio ponticus</name>
    <dbReference type="NCBI Taxonomy" id="265668"/>
    <lineage>
        <taxon>Bacteria</taxon>
        <taxon>Pseudomonadati</taxon>
        <taxon>Pseudomonadota</taxon>
        <taxon>Gammaproteobacteria</taxon>
        <taxon>Vibrionales</taxon>
        <taxon>Vibrionaceae</taxon>
        <taxon>Vibrio</taxon>
    </lineage>
</organism>
<dbReference type="PANTHER" id="PTHR10590">
    <property type="entry name" value="SODIUM/NUCLEOSIDE COTRANSPORTER"/>
    <property type="match status" value="1"/>
</dbReference>
<accession>A0A3N3E121</accession>
<reference evidence="12 14" key="2">
    <citation type="submission" date="2018-11" db="EMBL/GenBank/DDBJ databases">
        <title>Vibrio ponticus strain CAIM 1751 pathogenic for the snapper Lutjanus guttatus.</title>
        <authorList>
            <person name="Soto-Rodriguez S."/>
            <person name="Lozano-Olvera R."/>
            <person name="Gomez-Gil B."/>
        </authorList>
    </citation>
    <scope>NUCLEOTIDE SEQUENCE [LARGE SCALE GENOMIC DNA]</scope>
    <source>
        <strain evidence="12 14">CAIM 1751</strain>
    </source>
</reference>
<dbReference type="GO" id="GO:0005886">
    <property type="term" value="C:plasma membrane"/>
    <property type="evidence" value="ECO:0007669"/>
    <property type="project" value="UniProtKB-SubCell"/>
</dbReference>
<dbReference type="Pfam" id="PF07670">
    <property type="entry name" value="Gate"/>
    <property type="match status" value="1"/>
</dbReference>
<keyword evidence="6 7" id="KW-0472">Membrane</keyword>
<dbReference type="Proteomes" id="UP000278792">
    <property type="component" value="Unassembled WGS sequence"/>
</dbReference>
<dbReference type="InterPro" id="IPR011642">
    <property type="entry name" value="Gate_dom"/>
</dbReference>
<comment type="subcellular location">
    <subcellularLocation>
        <location evidence="1">Cell membrane</location>
        <topology evidence="1">Multi-pass membrane protein</topology>
    </subcellularLocation>
</comment>
<dbReference type="Pfam" id="PF07662">
    <property type="entry name" value="Nucleos_tra2_C"/>
    <property type="match status" value="1"/>
</dbReference>
<keyword evidence="4 7" id="KW-0812">Transmembrane</keyword>
<evidence type="ECO:0000259" key="10">
    <source>
        <dbReference type="Pfam" id="PF07670"/>
    </source>
</evidence>
<dbReference type="OrthoDB" id="9766455at2"/>
<evidence type="ECO:0000256" key="7">
    <source>
        <dbReference type="RuleBase" id="RU362018"/>
    </source>
</evidence>